<dbReference type="EMBL" id="CH473947">
    <property type="protein sequence ID" value="EDM03539.1"/>
    <property type="molecule type" value="Genomic_DNA"/>
</dbReference>
<evidence type="ECO:0000313" key="1">
    <source>
        <dbReference type="EMBL" id="EDM03539.1"/>
    </source>
</evidence>
<dbReference type="AlphaFoldDB" id="A6HBY4"/>
<sequence>MGTRDRTTARAAPSNAYASFGDSVKTEYPFLLSSSLFPTLGTPTPFMPPPIRFFGLKRQRRWSFYNS</sequence>
<protein>
    <submittedName>
        <fullName evidence="1">RCG61360</fullName>
    </submittedName>
</protein>
<gene>
    <name evidence="1" type="ORF">rCG_61360</name>
</gene>
<organism evidence="1 2">
    <name type="scientific">Rattus norvegicus</name>
    <name type="common">Rat</name>
    <dbReference type="NCBI Taxonomy" id="10116"/>
    <lineage>
        <taxon>Eukaryota</taxon>
        <taxon>Metazoa</taxon>
        <taxon>Chordata</taxon>
        <taxon>Craniata</taxon>
        <taxon>Vertebrata</taxon>
        <taxon>Euteleostomi</taxon>
        <taxon>Mammalia</taxon>
        <taxon>Eutheria</taxon>
        <taxon>Euarchontoglires</taxon>
        <taxon>Glires</taxon>
        <taxon>Rodentia</taxon>
        <taxon>Myomorpha</taxon>
        <taxon>Muroidea</taxon>
        <taxon>Muridae</taxon>
        <taxon>Murinae</taxon>
        <taxon>Rattus</taxon>
    </lineage>
</organism>
<proteinExistence type="predicted"/>
<name>A6HBY4_RAT</name>
<accession>A6HBY4</accession>
<dbReference type="Proteomes" id="UP000234681">
    <property type="component" value="Chromosome 6"/>
</dbReference>
<feature type="non-terminal residue" evidence="1">
    <location>
        <position position="67"/>
    </location>
</feature>
<reference evidence="2" key="1">
    <citation type="submission" date="2005-09" db="EMBL/GenBank/DDBJ databases">
        <authorList>
            <person name="Mural R.J."/>
            <person name="Li P.W."/>
            <person name="Adams M.D."/>
            <person name="Amanatides P.G."/>
            <person name="Baden-Tillson H."/>
            <person name="Barnstead M."/>
            <person name="Chin S.H."/>
            <person name="Dew I."/>
            <person name="Evans C.A."/>
            <person name="Ferriera S."/>
            <person name="Flanigan M."/>
            <person name="Fosler C."/>
            <person name="Glodek A."/>
            <person name="Gu Z."/>
            <person name="Holt R.A."/>
            <person name="Jennings D."/>
            <person name="Kraft C.L."/>
            <person name="Lu F."/>
            <person name="Nguyen T."/>
            <person name="Nusskern D.R."/>
            <person name="Pfannkoch C.M."/>
            <person name="Sitter C."/>
            <person name="Sutton G.G."/>
            <person name="Venter J.C."/>
            <person name="Wang Z."/>
            <person name="Woodage T."/>
            <person name="Zheng X.H."/>
            <person name="Zhong F."/>
        </authorList>
    </citation>
    <scope>NUCLEOTIDE SEQUENCE [LARGE SCALE GENOMIC DNA]</scope>
    <source>
        <strain>BN</strain>
        <strain evidence="2">Sprague-Dawley</strain>
    </source>
</reference>
<evidence type="ECO:0000313" key="2">
    <source>
        <dbReference type="Proteomes" id="UP000234681"/>
    </source>
</evidence>